<dbReference type="Pfam" id="PF02518">
    <property type="entry name" value="HATPase_c"/>
    <property type="match status" value="1"/>
</dbReference>
<evidence type="ECO:0000256" key="5">
    <source>
        <dbReference type="ARBA" id="ARBA00022777"/>
    </source>
</evidence>
<dbReference type="InterPro" id="IPR000014">
    <property type="entry name" value="PAS"/>
</dbReference>
<dbReference type="PRINTS" id="PR00344">
    <property type="entry name" value="BCTRLSENSOR"/>
</dbReference>
<dbReference type="InterPro" id="IPR013655">
    <property type="entry name" value="PAS_fold_3"/>
</dbReference>
<sequence length="728" mass="84117">MANDENSLTGMKQFLELLPDTVLIVNKEGFIEDLLNYQPEISLFLTPQQQKGQTIRELFCYKNLRGDSGNELLNAFLDTMETRKSNIIHYEVENEGHIGYAEGYIIPFEDYTFGIFRNMTKRVEAQLETINEKNKLTMALKAGNLSVWSYLPESDSFDLSDENTVPQPGMKLWDVTKQLVPEDRERHVKLVTDIVEEKHEQSIEQFRLLTPEGEIRWYEIYSMGIRGENGKIDRLIGTQKDITDQKNKVQELIENRQQRDLLLQITNMIIWEYDNQTGIFSSAGESVFFNQDTTTRDIYKAIAPEHQETYLKAFDDILNKRSEFLNIQFCIKDLNSSYRWVRLIAKVSKYDKNGNVHKLIGTREDITEEIEREQKLRNYIQRSELAIQAANIIQWDLDIKTQEYTRLYPDPVAPGNFIRGSFNFTVHPDDRLILQQEQDKRIRECKGYSNLHLRIMLDGDTDYRWTNTFSVPLEYYPDGSIKSVTGLLIDITHIEKVEEGNRMKMAFLANMSHEIRTPLNAIVGFSQLLAQTDDHEDKDEFIRIIEENNDLLLQIINDILDISKIDAGKMTFNYSDFDITEVIADLKQVYDSHLPSQVKLICNLPYKRYIIHSEKNRLIQVITNLLNNAAKFTSEGSITIGYEVIPNGLSFYVSDTGKGIDKENLNHVFERFAKFDKFVPGTGLGLSICQMIVNKLGGEMSVESELGKGSTFRFTIACDIKSSDLLKK</sequence>
<dbReference type="SUPFAM" id="SSF55874">
    <property type="entry name" value="ATPase domain of HSP90 chaperone/DNA topoisomerase II/histidine kinase"/>
    <property type="match status" value="1"/>
</dbReference>
<evidence type="ECO:0000256" key="1">
    <source>
        <dbReference type="ARBA" id="ARBA00000085"/>
    </source>
</evidence>
<organism evidence="9 10">
    <name type="scientific">Parabacteroides goldsteinii DSM 19448 = WAL 12034</name>
    <dbReference type="NCBI Taxonomy" id="927665"/>
    <lineage>
        <taxon>Bacteria</taxon>
        <taxon>Pseudomonadati</taxon>
        <taxon>Bacteroidota</taxon>
        <taxon>Bacteroidia</taxon>
        <taxon>Bacteroidales</taxon>
        <taxon>Tannerellaceae</taxon>
        <taxon>Parabacteroides</taxon>
    </lineage>
</organism>
<evidence type="ECO:0000313" key="9">
    <source>
        <dbReference type="EMBL" id="KKB56885.1"/>
    </source>
</evidence>
<dbReference type="RefSeq" id="WP_010801338.1">
    <property type="nucleotide sequence ID" value="NZ_KQ033912.1"/>
</dbReference>
<dbReference type="InterPro" id="IPR003594">
    <property type="entry name" value="HATPase_dom"/>
</dbReference>
<dbReference type="SUPFAM" id="SSF55785">
    <property type="entry name" value="PYP-like sensor domain (PAS domain)"/>
    <property type="match status" value="2"/>
</dbReference>
<dbReference type="NCBIfam" id="TIGR00229">
    <property type="entry name" value="sensory_box"/>
    <property type="match status" value="1"/>
</dbReference>
<dbReference type="InterPro" id="IPR001610">
    <property type="entry name" value="PAC"/>
</dbReference>
<dbReference type="CDD" id="cd00082">
    <property type="entry name" value="HisKA"/>
    <property type="match status" value="1"/>
</dbReference>
<dbReference type="PROSITE" id="PS50113">
    <property type="entry name" value="PAC"/>
    <property type="match status" value="2"/>
</dbReference>
<reference evidence="9 10" key="1">
    <citation type="submission" date="2013-04" db="EMBL/GenBank/DDBJ databases">
        <title>The Genome Sequence of Parabacteroides goldsteinii DSM 19448.</title>
        <authorList>
            <consortium name="The Broad Institute Genomics Platform"/>
            <person name="Earl A."/>
            <person name="Ward D."/>
            <person name="Feldgarden M."/>
            <person name="Gevers D."/>
            <person name="Martens E."/>
            <person name="Sakamoto M."/>
            <person name="Benno Y."/>
            <person name="Song Y."/>
            <person name="Liu C."/>
            <person name="Lee J."/>
            <person name="Bolanos M."/>
            <person name="Vaisanen M.L."/>
            <person name="Finegold S.M."/>
            <person name="Walker B."/>
            <person name="Young S."/>
            <person name="Zeng Q."/>
            <person name="Gargeya S."/>
            <person name="Fitzgerald M."/>
            <person name="Haas B."/>
            <person name="Abouelleil A."/>
            <person name="Allen A.W."/>
            <person name="Alvarado L."/>
            <person name="Arachchi H.M."/>
            <person name="Berlin A.M."/>
            <person name="Chapman S.B."/>
            <person name="Gainer-Dewar J."/>
            <person name="Goldberg J."/>
            <person name="Griggs A."/>
            <person name="Gujja S."/>
            <person name="Hansen M."/>
            <person name="Howarth C."/>
            <person name="Imamovic A."/>
            <person name="Ireland A."/>
            <person name="Larimer J."/>
            <person name="McCowan C."/>
            <person name="Murphy C."/>
            <person name="Pearson M."/>
            <person name="Poon T.W."/>
            <person name="Priest M."/>
            <person name="Roberts A."/>
            <person name="Saif S."/>
            <person name="Shea T."/>
            <person name="Sisk P."/>
            <person name="Sykes S."/>
            <person name="Wortman J."/>
            <person name="Nusbaum C."/>
            <person name="Birren B."/>
        </authorList>
    </citation>
    <scope>NUCLEOTIDE SEQUENCE [LARGE SCALE GENOMIC DNA]</scope>
    <source>
        <strain evidence="9 10">DSM 19448</strain>
    </source>
</reference>
<dbReference type="Gene3D" id="3.30.565.10">
    <property type="entry name" value="Histidine kinase-like ATPase, C-terminal domain"/>
    <property type="match status" value="1"/>
</dbReference>
<evidence type="ECO:0000259" key="8">
    <source>
        <dbReference type="PROSITE" id="PS50113"/>
    </source>
</evidence>
<dbReference type="AlphaFoldDB" id="A0A0F5JH27"/>
<protein>
    <recommendedName>
        <fullName evidence="2">histidine kinase</fullName>
        <ecNumber evidence="2">2.7.13.3</ecNumber>
    </recommendedName>
</protein>
<evidence type="ECO:0000256" key="6">
    <source>
        <dbReference type="ARBA" id="ARBA00023012"/>
    </source>
</evidence>
<proteinExistence type="predicted"/>
<dbReference type="PROSITE" id="PS50109">
    <property type="entry name" value="HIS_KIN"/>
    <property type="match status" value="1"/>
</dbReference>
<dbReference type="Gene3D" id="3.30.450.20">
    <property type="entry name" value="PAS domain"/>
    <property type="match status" value="3"/>
</dbReference>
<dbReference type="SUPFAM" id="SSF47384">
    <property type="entry name" value="Homodimeric domain of signal transducing histidine kinase"/>
    <property type="match status" value="1"/>
</dbReference>
<dbReference type="PANTHER" id="PTHR43711">
    <property type="entry name" value="TWO-COMPONENT HISTIDINE KINASE"/>
    <property type="match status" value="1"/>
</dbReference>
<dbReference type="InterPro" id="IPR000700">
    <property type="entry name" value="PAS-assoc_C"/>
</dbReference>
<dbReference type="Gene3D" id="1.10.287.130">
    <property type="match status" value="1"/>
</dbReference>
<dbReference type="InterPro" id="IPR003661">
    <property type="entry name" value="HisK_dim/P_dom"/>
</dbReference>
<dbReference type="InterPro" id="IPR036890">
    <property type="entry name" value="HATPase_C_sf"/>
</dbReference>
<dbReference type="CDD" id="cd00130">
    <property type="entry name" value="PAS"/>
    <property type="match status" value="1"/>
</dbReference>
<dbReference type="Pfam" id="PF00512">
    <property type="entry name" value="HisKA"/>
    <property type="match status" value="1"/>
</dbReference>
<dbReference type="SMART" id="SM00388">
    <property type="entry name" value="HisKA"/>
    <property type="match status" value="1"/>
</dbReference>
<evidence type="ECO:0000259" key="7">
    <source>
        <dbReference type="PROSITE" id="PS50109"/>
    </source>
</evidence>
<dbReference type="GO" id="GO:0000155">
    <property type="term" value="F:phosphorelay sensor kinase activity"/>
    <property type="evidence" value="ECO:0007669"/>
    <property type="project" value="InterPro"/>
</dbReference>
<feature type="domain" description="PAC" evidence="8">
    <location>
        <begin position="202"/>
        <end position="254"/>
    </location>
</feature>
<keyword evidence="6" id="KW-0902">Two-component regulatory system</keyword>
<dbReference type="InterPro" id="IPR035965">
    <property type="entry name" value="PAS-like_dom_sf"/>
</dbReference>
<gene>
    <name evidence="9" type="ORF">HMPREF1535_01537</name>
</gene>
<dbReference type="InterPro" id="IPR036097">
    <property type="entry name" value="HisK_dim/P_sf"/>
</dbReference>
<feature type="domain" description="PAC" evidence="8">
    <location>
        <begin position="325"/>
        <end position="378"/>
    </location>
</feature>
<evidence type="ECO:0000256" key="3">
    <source>
        <dbReference type="ARBA" id="ARBA00022553"/>
    </source>
</evidence>
<keyword evidence="5" id="KW-0418">Kinase</keyword>
<name>A0A0F5JH27_9BACT</name>
<evidence type="ECO:0000256" key="4">
    <source>
        <dbReference type="ARBA" id="ARBA00022679"/>
    </source>
</evidence>
<comment type="catalytic activity">
    <reaction evidence="1">
        <text>ATP + protein L-histidine = ADP + protein N-phospho-L-histidine.</text>
        <dbReference type="EC" id="2.7.13.3"/>
    </reaction>
</comment>
<dbReference type="STRING" id="927665.HMPREF1535_01537"/>
<keyword evidence="3" id="KW-0597">Phosphoprotein</keyword>
<evidence type="ECO:0000256" key="2">
    <source>
        <dbReference type="ARBA" id="ARBA00012438"/>
    </source>
</evidence>
<dbReference type="SMART" id="SM00387">
    <property type="entry name" value="HATPase_c"/>
    <property type="match status" value="1"/>
</dbReference>
<accession>A0A0F5JH27</accession>
<dbReference type="Proteomes" id="UP000033047">
    <property type="component" value="Unassembled WGS sequence"/>
</dbReference>
<evidence type="ECO:0000313" key="10">
    <source>
        <dbReference type="Proteomes" id="UP000033047"/>
    </source>
</evidence>
<dbReference type="HOGENOM" id="CLU_000445_114_42_10"/>
<dbReference type="SMART" id="SM00086">
    <property type="entry name" value="PAC"/>
    <property type="match status" value="2"/>
</dbReference>
<dbReference type="InterPro" id="IPR004358">
    <property type="entry name" value="Sig_transdc_His_kin-like_C"/>
</dbReference>
<dbReference type="PANTHER" id="PTHR43711:SF31">
    <property type="entry name" value="HISTIDINE KINASE"/>
    <property type="match status" value="1"/>
</dbReference>
<dbReference type="InterPro" id="IPR050736">
    <property type="entry name" value="Sensor_HK_Regulatory"/>
</dbReference>
<dbReference type="InterPro" id="IPR005467">
    <property type="entry name" value="His_kinase_dom"/>
</dbReference>
<dbReference type="PATRIC" id="fig|927665.4.peg.1570"/>
<keyword evidence="4" id="KW-0808">Transferase</keyword>
<dbReference type="EMBL" id="AQHV01000010">
    <property type="protein sequence ID" value="KKB56885.1"/>
    <property type="molecule type" value="Genomic_DNA"/>
</dbReference>
<dbReference type="Pfam" id="PF08447">
    <property type="entry name" value="PAS_3"/>
    <property type="match status" value="2"/>
</dbReference>
<feature type="domain" description="Histidine kinase" evidence="7">
    <location>
        <begin position="510"/>
        <end position="720"/>
    </location>
</feature>
<comment type="caution">
    <text evidence="9">The sequence shown here is derived from an EMBL/GenBank/DDBJ whole genome shotgun (WGS) entry which is preliminary data.</text>
</comment>
<dbReference type="EC" id="2.7.13.3" evidence="2"/>